<organism>
    <name type="scientific">Serpula lacrymans var. lacrymans (strain S7.9)</name>
    <name type="common">Dry rot fungus</name>
    <dbReference type="NCBI Taxonomy" id="578457"/>
    <lineage>
        <taxon>Eukaryota</taxon>
        <taxon>Fungi</taxon>
        <taxon>Dikarya</taxon>
        <taxon>Basidiomycota</taxon>
        <taxon>Agaricomycotina</taxon>
        <taxon>Agaricomycetes</taxon>
        <taxon>Agaricomycetidae</taxon>
        <taxon>Boletales</taxon>
        <taxon>Coniophorineae</taxon>
        <taxon>Serpulaceae</taxon>
        <taxon>Serpula</taxon>
    </lineage>
</organism>
<keyword evidence="1" id="KW-0472">Membrane</keyword>
<dbReference type="Proteomes" id="UP000008064">
    <property type="component" value="Unassembled WGS sequence"/>
</dbReference>
<dbReference type="GeneID" id="18810716"/>
<dbReference type="EMBL" id="GL945429">
    <property type="protein sequence ID" value="EGO29079.1"/>
    <property type="molecule type" value="Genomic_DNA"/>
</dbReference>
<accession>F8NGE4</accession>
<keyword evidence="1" id="KW-1133">Transmembrane helix</keyword>
<name>F8NGE4_SERL9</name>
<dbReference type="HOGENOM" id="CLU_2819695_0_0_1"/>
<dbReference type="RefSeq" id="XP_007313321.1">
    <property type="nucleotide sequence ID" value="XM_007313259.1"/>
</dbReference>
<sequence>NCHLQGTDIPINVHAPKHRLDVFTNELLNDLAALLSTPTQMTIAFGLQVVIYTARLRLLPMMKMKTP</sequence>
<gene>
    <name evidence="2" type="ORF">SERLADRAFT_377439</name>
</gene>
<protein>
    <submittedName>
        <fullName evidence="2">Uncharacterized protein</fullName>
    </submittedName>
</protein>
<proteinExistence type="predicted"/>
<dbReference type="AlphaFoldDB" id="F8NGE4"/>
<keyword evidence="1" id="KW-0812">Transmembrane</keyword>
<feature type="transmembrane region" description="Helical" evidence="1">
    <location>
        <begin position="31"/>
        <end position="54"/>
    </location>
</feature>
<feature type="non-terminal residue" evidence="2">
    <location>
        <position position="1"/>
    </location>
</feature>
<reference evidence="2" key="1">
    <citation type="submission" date="2011-04" db="EMBL/GenBank/DDBJ databases">
        <title>Evolution of plant cell wall degrading machinery underlies the functional diversity of forest fungi.</title>
        <authorList>
            <consortium name="US DOE Joint Genome Institute (JGI-PGF)"/>
            <person name="Eastwood D.C."/>
            <person name="Floudas D."/>
            <person name="Binder M."/>
            <person name="Majcherczyk A."/>
            <person name="Schneider P."/>
            <person name="Aerts A."/>
            <person name="Asiegbu F.O."/>
            <person name="Baker S.E."/>
            <person name="Barry K."/>
            <person name="Bendiksby M."/>
            <person name="Blumentritt M."/>
            <person name="Coutinho P.M."/>
            <person name="Cullen D."/>
            <person name="Cullen D."/>
            <person name="Gathman A."/>
            <person name="Goodell B."/>
            <person name="Henrissat B."/>
            <person name="Ihrmark K."/>
            <person name="Kauserud H."/>
            <person name="Kohler A."/>
            <person name="LaButti K."/>
            <person name="Lapidus A."/>
            <person name="Lavin J.L."/>
            <person name="Lee Y.-H."/>
            <person name="Lindquist E."/>
            <person name="Lilly W."/>
            <person name="Lucas S."/>
            <person name="Morin E."/>
            <person name="Murat C."/>
            <person name="Oguiza J.A."/>
            <person name="Park J."/>
            <person name="Pisabarro A.G."/>
            <person name="Riley R."/>
            <person name="Rosling A."/>
            <person name="Salamov A."/>
            <person name="Schmidt O."/>
            <person name="Schmutz J."/>
            <person name="Skrede I."/>
            <person name="Stenlid J."/>
            <person name="Wiebenga A."/>
            <person name="Xie X."/>
            <person name="Kues U."/>
            <person name="Hibbett D.S."/>
            <person name="Hoffmeister D."/>
            <person name="Hogberg N."/>
            <person name="Martin F."/>
            <person name="Grigoriev I.V."/>
            <person name="Watkinson S.C."/>
        </authorList>
    </citation>
    <scope>NUCLEOTIDE SEQUENCE</scope>
    <source>
        <strain evidence="2">S7.9</strain>
    </source>
</reference>
<evidence type="ECO:0000313" key="2">
    <source>
        <dbReference type="EMBL" id="EGO29079.1"/>
    </source>
</evidence>
<dbReference type="KEGG" id="sla:SERLADRAFT_377439"/>
<evidence type="ECO:0000256" key="1">
    <source>
        <dbReference type="SAM" id="Phobius"/>
    </source>
</evidence>